<evidence type="ECO:0000313" key="2">
    <source>
        <dbReference type="EMBL" id="ARW59498.1"/>
    </source>
</evidence>
<reference evidence="2" key="1">
    <citation type="journal article" date="2017" name="J. Phycol.">
        <title>Analysis of chloroplast genomes and a supermatrix inform reclassification of the Rhodomelaceae (Rhodophyta).</title>
        <authorList>
            <person name="Diaz-Tapia P."/>
            <person name="Maggs C.A."/>
            <person name="West J.A."/>
            <person name="Verbruggen H."/>
        </authorList>
    </citation>
    <scope>NUCLEOTIDE SEQUENCE</scope>
    <source>
        <strain evidence="2">HV1445</strain>
    </source>
</reference>
<keyword evidence="2" id="KW-0934">Plastid</keyword>
<dbReference type="GeneID" id="33352947"/>
<sequence length="34" mass="4030">MFTFIAKIVPAIIKLLTNIIAYMPVRYYTKIIRN</sequence>
<gene>
    <name evidence="2" type="primary">Orf34</name>
</gene>
<keyword evidence="1" id="KW-1133">Transmembrane helix</keyword>
<dbReference type="RefSeq" id="YP_009391354.1">
    <property type="nucleotide sequence ID" value="NC_035258.1"/>
</dbReference>
<geneLocation type="chloroplast" evidence="2"/>
<keyword evidence="1" id="KW-0472">Membrane</keyword>
<feature type="transmembrane region" description="Helical" evidence="1">
    <location>
        <begin position="6"/>
        <end position="25"/>
    </location>
</feature>
<keyword evidence="2" id="KW-0150">Chloroplast</keyword>
<keyword evidence="1" id="KW-0812">Transmembrane</keyword>
<name>A0A1Z1M0C4_9FLOR</name>
<accession>A0A1Z1M0C4</accession>
<dbReference type="AlphaFoldDB" id="A0A1Z1M0C4"/>
<proteinExistence type="predicted"/>
<protein>
    <submittedName>
        <fullName evidence="2">Uncharacterized protein</fullName>
    </submittedName>
</protein>
<dbReference type="EMBL" id="MF101409">
    <property type="protein sequence ID" value="ARW59498.1"/>
    <property type="molecule type" value="Genomic_DNA"/>
</dbReference>
<organism evidence="2">
    <name type="scientific">Platysiphonia delicata</name>
    <dbReference type="NCBI Taxonomy" id="2006979"/>
    <lineage>
        <taxon>Eukaryota</taxon>
        <taxon>Rhodophyta</taxon>
        <taxon>Florideophyceae</taxon>
        <taxon>Rhodymeniophycidae</taxon>
        <taxon>Ceramiales</taxon>
        <taxon>Delesseriaceae</taxon>
        <taxon>Platysiphonia</taxon>
    </lineage>
</organism>
<evidence type="ECO:0000256" key="1">
    <source>
        <dbReference type="SAM" id="Phobius"/>
    </source>
</evidence>